<evidence type="ECO:0000313" key="2">
    <source>
        <dbReference type="Proteomes" id="UP001041814"/>
    </source>
</evidence>
<protein>
    <submittedName>
        <fullName evidence="1">Uncharacterized protein</fullName>
    </submittedName>
</protein>
<comment type="caution">
    <text evidence="1">The sequence shown here is derived from an EMBL/GenBank/DDBJ whole genome shotgun (WGS) entry which is preliminary data.</text>
</comment>
<reference evidence="1" key="2">
    <citation type="journal article" date="2020" name="Microorganisms">
        <title>Osmotic Adaptation and Compatible Solute Biosynthesis of Phototrophic Bacteria as Revealed from Genome Analyses.</title>
        <authorList>
            <person name="Imhoff J.F."/>
            <person name="Rahn T."/>
            <person name="Kunzel S."/>
            <person name="Keller A."/>
            <person name="Neulinger S.C."/>
        </authorList>
    </citation>
    <scope>NUCLEOTIDE SEQUENCE</scope>
    <source>
        <strain evidence="1">IM 151</strain>
    </source>
</reference>
<gene>
    <name evidence="1" type="ORF">CKO43_12660</name>
</gene>
<organism evidence="1 2">
    <name type="scientific">Rubrivivax gelatinosus</name>
    <name type="common">Rhodocyclus gelatinosus</name>
    <name type="synonym">Rhodopseudomonas gelatinosa</name>
    <dbReference type="NCBI Taxonomy" id="28068"/>
    <lineage>
        <taxon>Bacteria</taxon>
        <taxon>Pseudomonadati</taxon>
        <taxon>Pseudomonadota</taxon>
        <taxon>Betaproteobacteria</taxon>
        <taxon>Burkholderiales</taxon>
        <taxon>Sphaerotilaceae</taxon>
        <taxon>Rubrivivax</taxon>
    </lineage>
</organism>
<keyword evidence="2" id="KW-1185">Reference proteome</keyword>
<sequence length="78" mass="8286">MPFAALQPRHPPCPRLVRPALGCARGTAGELAPVIDADIRRAALAVLKLTATTWWPSAPAAPGRLQSLASFTRSDSRL</sequence>
<dbReference type="Proteomes" id="UP001041814">
    <property type="component" value="Unassembled WGS sequence"/>
</dbReference>
<evidence type="ECO:0000313" key="1">
    <source>
        <dbReference type="EMBL" id="MBK1713630.1"/>
    </source>
</evidence>
<proteinExistence type="predicted"/>
<accession>A0ABS1DWS0</accession>
<reference evidence="1" key="1">
    <citation type="submission" date="2017-08" db="EMBL/GenBank/DDBJ databases">
        <authorList>
            <person name="Imhoff J.F."/>
            <person name="Rahn T."/>
            <person name="Kuenzel S."/>
            <person name="Neulinger S.C."/>
        </authorList>
    </citation>
    <scope>NUCLEOTIDE SEQUENCE</scope>
    <source>
        <strain evidence="1">IM 151</strain>
    </source>
</reference>
<name>A0ABS1DWS0_RUBGE</name>
<dbReference type="EMBL" id="NRRU01000043">
    <property type="protein sequence ID" value="MBK1713630.1"/>
    <property type="molecule type" value="Genomic_DNA"/>
</dbReference>